<dbReference type="PaxDb" id="3218-PP1S131_90V6.1"/>
<feature type="chain" id="PRO_5044576396" description="Secreted protein" evidence="1">
    <location>
        <begin position="23"/>
        <end position="88"/>
    </location>
</feature>
<name>A0A2K1K4I5_PHYPA</name>
<protein>
    <recommendedName>
        <fullName evidence="5">Secreted protein</fullName>
    </recommendedName>
</protein>
<proteinExistence type="predicted"/>
<organism evidence="2">
    <name type="scientific">Physcomitrium patens</name>
    <name type="common">Spreading-leaved earth moss</name>
    <name type="synonym">Physcomitrella patens</name>
    <dbReference type="NCBI Taxonomy" id="3218"/>
    <lineage>
        <taxon>Eukaryota</taxon>
        <taxon>Viridiplantae</taxon>
        <taxon>Streptophyta</taxon>
        <taxon>Embryophyta</taxon>
        <taxon>Bryophyta</taxon>
        <taxon>Bryophytina</taxon>
        <taxon>Bryopsida</taxon>
        <taxon>Funariidae</taxon>
        <taxon>Funariales</taxon>
        <taxon>Funariaceae</taxon>
        <taxon>Physcomitrium</taxon>
    </lineage>
</organism>
<dbReference type="Gramene" id="Pp3c9_25050V3.1">
    <property type="protein sequence ID" value="Pp3c9_25050V3.1"/>
    <property type="gene ID" value="Pp3c9_25050"/>
</dbReference>
<evidence type="ECO:0000256" key="1">
    <source>
        <dbReference type="SAM" id="SignalP"/>
    </source>
</evidence>
<reference evidence="2 4" key="2">
    <citation type="journal article" date="2018" name="Plant J.">
        <title>The Physcomitrella patens chromosome-scale assembly reveals moss genome structure and evolution.</title>
        <authorList>
            <person name="Lang D."/>
            <person name="Ullrich K.K."/>
            <person name="Murat F."/>
            <person name="Fuchs J."/>
            <person name="Jenkins J."/>
            <person name="Haas F.B."/>
            <person name="Piednoel M."/>
            <person name="Gundlach H."/>
            <person name="Van Bel M."/>
            <person name="Meyberg R."/>
            <person name="Vives C."/>
            <person name="Morata J."/>
            <person name="Symeonidi A."/>
            <person name="Hiss M."/>
            <person name="Muchero W."/>
            <person name="Kamisugi Y."/>
            <person name="Saleh O."/>
            <person name="Blanc G."/>
            <person name="Decker E.L."/>
            <person name="van Gessel N."/>
            <person name="Grimwood J."/>
            <person name="Hayes R.D."/>
            <person name="Graham S.W."/>
            <person name="Gunter L.E."/>
            <person name="McDaniel S.F."/>
            <person name="Hoernstein S.N.W."/>
            <person name="Larsson A."/>
            <person name="Li F.W."/>
            <person name="Perroud P.F."/>
            <person name="Phillips J."/>
            <person name="Ranjan P."/>
            <person name="Rokshar D.S."/>
            <person name="Rothfels C.J."/>
            <person name="Schneider L."/>
            <person name="Shu S."/>
            <person name="Stevenson D.W."/>
            <person name="Thummler F."/>
            <person name="Tillich M."/>
            <person name="Villarreal Aguilar J.C."/>
            <person name="Widiez T."/>
            <person name="Wong G.K."/>
            <person name="Wymore A."/>
            <person name="Zhang Y."/>
            <person name="Zimmer A.D."/>
            <person name="Quatrano R.S."/>
            <person name="Mayer K.F.X."/>
            <person name="Goodstein D."/>
            <person name="Casacuberta J.M."/>
            <person name="Vandepoele K."/>
            <person name="Reski R."/>
            <person name="Cuming A.C."/>
            <person name="Tuskan G.A."/>
            <person name="Maumus F."/>
            <person name="Salse J."/>
            <person name="Schmutz J."/>
            <person name="Rensing S.A."/>
        </authorList>
    </citation>
    <scope>NUCLEOTIDE SEQUENCE [LARGE SCALE GENOMIC DNA]</scope>
    <source>
        <strain evidence="3 4">cv. Gransden 2004</strain>
    </source>
</reference>
<evidence type="ECO:0000313" key="4">
    <source>
        <dbReference type="Proteomes" id="UP000006727"/>
    </source>
</evidence>
<sequence>MRRRADCRFLTAIVFLPSAAKTFRVTRLIGDSGSRSSSTWAASKEIWTWYQPAGQMSTCQVGADELRCLTCAEIHCRIWQEVRRTTGD</sequence>
<reference evidence="2 4" key="1">
    <citation type="journal article" date="2008" name="Science">
        <title>The Physcomitrella genome reveals evolutionary insights into the conquest of land by plants.</title>
        <authorList>
            <person name="Rensing S."/>
            <person name="Lang D."/>
            <person name="Zimmer A."/>
            <person name="Terry A."/>
            <person name="Salamov A."/>
            <person name="Shapiro H."/>
            <person name="Nishiyama T."/>
            <person name="Perroud P.-F."/>
            <person name="Lindquist E."/>
            <person name="Kamisugi Y."/>
            <person name="Tanahashi T."/>
            <person name="Sakakibara K."/>
            <person name="Fujita T."/>
            <person name="Oishi K."/>
            <person name="Shin-I T."/>
            <person name="Kuroki Y."/>
            <person name="Toyoda A."/>
            <person name="Suzuki Y."/>
            <person name="Hashimoto A."/>
            <person name="Yamaguchi K."/>
            <person name="Sugano A."/>
            <person name="Kohara Y."/>
            <person name="Fujiyama A."/>
            <person name="Anterola A."/>
            <person name="Aoki S."/>
            <person name="Ashton N."/>
            <person name="Barbazuk W.B."/>
            <person name="Barker E."/>
            <person name="Bennetzen J."/>
            <person name="Bezanilla M."/>
            <person name="Blankenship R."/>
            <person name="Cho S.H."/>
            <person name="Dutcher S."/>
            <person name="Estelle M."/>
            <person name="Fawcett J.A."/>
            <person name="Gundlach H."/>
            <person name="Hanada K."/>
            <person name="Heyl A."/>
            <person name="Hicks K.A."/>
            <person name="Hugh J."/>
            <person name="Lohr M."/>
            <person name="Mayer K."/>
            <person name="Melkozernov A."/>
            <person name="Murata T."/>
            <person name="Nelson D."/>
            <person name="Pils B."/>
            <person name="Prigge M."/>
            <person name="Reiss B."/>
            <person name="Renner T."/>
            <person name="Rombauts S."/>
            <person name="Rushton P."/>
            <person name="Sanderfoot A."/>
            <person name="Schween G."/>
            <person name="Shiu S.-H."/>
            <person name="Stueber K."/>
            <person name="Theodoulou F.L."/>
            <person name="Tu H."/>
            <person name="Van de Peer Y."/>
            <person name="Verrier P.J."/>
            <person name="Waters E."/>
            <person name="Wood A."/>
            <person name="Yang L."/>
            <person name="Cove D."/>
            <person name="Cuming A."/>
            <person name="Hasebe M."/>
            <person name="Lucas S."/>
            <person name="Mishler D.B."/>
            <person name="Reski R."/>
            <person name="Grigoriev I."/>
            <person name="Quatrano R.S."/>
            <person name="Boore J.L."/>
        </authorList>
    </citation>
    <scope>NUCLEOTIDE SEQUENCE [LARGE SCALE GENOMIC DNA]</scope>
    <source>
        <strain evidence="3 4">cv. Gransden 2004</strain>
    </source>
</reference>
<evidence type="ECO:0000313" key="3">
    <source>
        <dbReference type="EnsemblPlants" id="Pp3c9_25050V3.1"/>
    </source>
</evidence>
<dbReference type="EnsemblPlants" id="Pp3c9_25050V3.1">
    <property type="protein sequence ID" value="Pp3c9_25050V3.1"/>
    <property type="gene ID" value="Pp3c9_25050"/>
</dbReference>
<gene>
    <name evidence="3" type="primary">LOC112286762</name>
    <name evidence="2" type="ORF">PHYPA_013163</name>
</gene>
<reference evidence="3" key="3">
    <citation type="submission" date="2020-12" db="UniProtKB">
        <authorList>
            <consortium name="EnsemblPlants"/>
        </authorList>
    </citation>
    <scope>IDENTIFICATION</scope>
</reference>
<keyword evidence="1" id="KW-0732">Signal</keyword>
<evidence type="ECO:0008006" key="5">
    <source>
        <dbReference type="Google" id="ProtNLM"/>
    </source>
</evidence>
<dbReference type="EMBL" id="ABEU02000009">
    <property type="protein sequence ID" value="PNR48686.1"/>
    <property type="molecule type" value="Genomic_DNA"/>
</dbReference>
<dbReference type="AlphaFoldDB" id="A0A2K1K4I5"/>
<feature type="signal peptide" evidence="1">
    <location>
        <begin position="1"/>
        <end position="22"/>
    </location>
</feature>
<evidence type="ECO:0000313" key="2">
    <source>
        <dbReference type="EMBL" id="PNR48686.1"/>
    </source>
</evidence>
<dbReference type="Proteomes" id="UP000006727">
    <property type="component" value="Chromosome 9"/>
</dbReference>
<accession>A0A2K1K4I5</accession>
<keyword evidence="4" id="KW-1185">Reference proteome</keyword>